<name>B0DYE0_LACBS</name>
<keyword evidence="2" id="KW-1133">Transmembrane helix</keyword>
<dbReference type="Proteomes" id="UP000001194">
    <property type="component" value="Unassembled WGS sequence"/>
</dbReference>
<keyword evidence="2" id="KW-0812">Transmembrane</keyword>
<feature type="transmembrane region" description="Helical" evidence="2">
    <location>
        <begin position="314"/>
        <end position="344"/>
    </location>
</feature>
<dbReference type="RefSeq" id="XP_001888977.1">
    <property type="nucleotide sequence ID" value="XM_001888942.1"/>
</dbReference>
<evidence type="ECO:0000256" key="2">
    <source>
        <dbReference type="SAM" id="Phobius"/>
    </source>
</evidence>
<keyword evidence="2" id="KW-0472">Membrane</keyword>
<evidence type="ECO:0000256" key="1">
    <source>
        <dbReference type="SAM" id="MobiDB-lite"/>
    </source>
</evidence>
<dbReference type="InParanoid" id="B0DYE0"/>
<reference evidence="3 4" key="1">
    <citation type="journal article" date="2008" name="Nature">
        <title>The genome of Laccaria bicolor provides insights into mycorrhizal symbiosis.</title>
        <authorList>
            <person name="Martin F."/>
            <person name="Aerts A."/>
            <person name="Ahren D."/>
            <person name="Brun A."/>
            <person name="Danchin E.G.J."/>
            <person name="Duchaussoy F."/>
            <person name="Gibon J."/>
            <person name="Kohler A."/>
            <person name="Lindquist E."/>
            <person name="Pereda V."/>
            <person name="Salamov A."/>
            <person name="Shapiro H.J."/>
            <person name="Wuyts J."/>
            <person name="Blaudez D."/>
            <person name="Buee M."/>
            <person name="Brokstein P."/>
            <person name="Canbaeck B."/>
            <person name="Cohen D."/>
            <person name="Courty P.E."/>
            <person name="Coutinho P.M."/>
            <person name="Delaruelle C."/>
            <person name="Detter J.C."/>
            <person name="Deveau A."/>
            <person name="DiFazio S."/>
            <person name="Duplessis S."/>
            <person name="Fraissinet-Tachet L."/>
            <person name="Lucic E."/>
            <person name="Frey-Klett P."/>
            <person name="Fourrey C."/>
            <person name="Feussner I."/>
            <person name="Gay G."/>
            <person name="Grimwood J."/>
            <person name="Hoegger P.J."/>
            <person name="Jain P."/>
            <person name="Kilaru S."/>
            <person name="Labbe J."/>
            <person name="Lin Y.C."/>
            <person name="Legue V."/>
            <person name="Le Tacon F."/>
            <person name="Marmeisse R."/>
            <person name="Melayah D."/>
            <person name="Montanini B."/>
            <person name="Muratet M."/>
            <person name="Nehls U."/>
            <person name="Niculita-Hirzel H."/>
            <person name="Oudot-Le Secq M.P."/>
            <person name="Peter M."/>
            <person name="Quesneville H."/>
            <person name="Rajashekar B."/>
            <person name="Reich M."/>
            <person name="Rouhier N."/>
            <person name="Schmutz J."/>
            <person name="Yin T."/>
            <person name="Chalot M."/>
            <person name="Henrissat B."/>
            <person name="Kuees U."/>
            <person name="Lucas S."/>
            <person name="Van de Peer Y."/>
            <person name="Podila G.K."/>
            <person name="Polle A."/>
            <person name="Pukkila P.J."/>
            <person name="Richardson P.M."/>
            <person name="Rouze P."/>
            <person name="Sanders I.R."/>
            <person name="Stajich J.E."/>
            <person name="Tunlid A."/>
            <person name="Tuskan G."/>
            <person name="Grigoriev I.V."/>
        </authorList>
    </citation>
    <scope>NUCLEOTIDE SEQUENCE [LARGE SCALE GENOMIC DNA]</scope>
    <source>
        <strain evidence="4">S238N-H82 / ATCC MYA-4686</strain>
    </source>
</reference>
<dbReference type="GeneID" id="6084599"/>
<dbReference type="OrthoDB" id="2576477at2759"/>
<evidence type="ECO:0000313" key="3">
    <source>
        <dbReference type="EMBL" id="EDR00418.1"/>
    </source>
</evidence>
<dbReference type="EMBL" id="DS547150">
    <property type="protein sequence ID" value="EDR00418.1"/>
    <property type="molecule type" value="Genomic_DNA"/>
</dbReference>
<dbReference type="AlphaFoldDB" id="B0DYE0"/>
<accession>B0DYE0</accession>
<dbReference type="HOGENOM" id="CLU_035058_0_0_1"/>
<protein>
    <submittedName>
        <fullName evidence="3">Predicted protein</fullName>
    </submittedName>
</protein>
<gene>
    <name evidence="3" type="ORF">LACBIDRAFT_314365</name>
</gene>
<feature type="compositionally biased region" description="Polar residues" evidence="1">
    <location>
        <begin position="93"/>
        <end position="110"/>
    </location>
</feature>
<evidence type="ECO:0000313" key="4">
    <source>
        <dbReference type="Proteomes" id="UP000001194"/>
    </source>
</evidence>
<organism evidence="4">
    <name type="scientific">Laccaria bicolor (strain S238N-H82 / ATCC MYA-4686)</name>
    <name type="common">Bicoloured deceiver</name>
    <name type="synonym">Laccaria laccata var. bicolor</name>
    <dbReference type="NCBI Taxonomy" id="486041"/>
    <lineage>
        <taxon>Eukaryota</taxon>
        <taxon>Fungi</taxon>
        <taxon>Dikarya</taxon>
        <taxon>Basidiomycota</taxon>
        <taxon>Agaricomycotina</taxon>
        <taxon>Agaricomycetes</taxon>
        <taxon>Agaricomycetidae</taxon>
        <taxon>Agaricales</taxon>
        <taxon>Agaricineae</taxon>
        <taxon>Hydnangiaceae</taxon>
        <taxon>Laccaria</taxon>
    </lineage>
</organism>
<proteinExistence type="predicted"/>
<feature type="transmembrane region" description="Helical" evidence="2">
    <location>
        <begin position="187"/>
        <end position="212"/>
    </location>
</feature>
<feature type="compositionally biased region" description="Basic residues" evidence="1">
    <location>
        <begin position="40"/>
        <end position="59"/>
    </location>
</feature>
<keyword evidence="4" id="KW-1185">Reference proteome</keyword>
<dbReference type="KEGG" id="lbc:LACBIDRAFT_314365"/>
<feature type="transmembrane region" description="Helical" evidence="2">
    <location>
        <begin position="218"/>
        <end position="236"/>
    </location>
</feature>
<sequence length="373" mass="41315">MVDDILDVPDVPSDPPPALTASDDRDNAIADPPPPYPLPRRQRTGRSGRGRLRTQHLHHGQMASTDSYSDHDTLASAQSNARAFEDDEEVHATETTPFLSPSDSPTSTSRHVGGRPRSYSHASTMSAAPSLARTVLSLFVPEDGSLFGDEVHLSSVSHPDGYVVSELPRQDTGFSWKAYFRPITRAVYWRSLLHLALLNFPFALVAWVYLFVFTVTGTTLLMALPLGAVLCFFNLLGARTFARAELALQIRFHTPLSYPPPYPPRPIFTRYRDPTISEIESGRLATTRGGLVRETSFYKNTYAMFTDPTSYQALFYFIVIKPAITLLLSLGIIIFVLPSMILILPAPAALRAVRRLGIWQANVAVEGLYLAVR</sequence>
<feature type="region of interest" description="Disordered" evidence="1">
    <location>
        <begin position="1"/>
        <end position="123"/>
    </location>
</feature>